<feature type="chain" id="PRO_5003092417" description="Beta-glucosidase" evidence="14">
    <location>
        <begin position="27"/>
        <end position="493"/>
    </location>
</feature>
<protein>
    <recommendedName>
        <fullName evidence="3 12">Beta-glucosidase</fullName>
        <ecNumber evidence="3 12">3.2.1.21</ecNumber>
    </recommendedName>
</protein>
<evidence type="ECO:0000256" key="12">
    <source>
        <dbReference type="RuleBase" id="RU361175"/>
    </source>
</evidence>
<evidence type="ECO:0000256" key="2">
    <source>
        <dbReference type="ARBA" id="ARBA00010838"/>
    </source>
</evidence>
<dbReference type="eggNOG" id="COG2723">
    <property type="taxonomic scope" value="Bacteria"/>
</dbReference>
<dbReference type="PROSITE" id="PS00572">
    <property type="entry name" value="GLYCOSYL_HYDROL_F1_1"/>
    <property type="match status" value="1"/>
</dbReference>
<dbReference type="Gene3D" id="3.20.20.80">
    <property type="entry name" value="Glycosidases"/>
    <property type="match status" value="1"/>
</dbReference>
<keyword evidence="7 12" id="KW-0326">Glycosidase</keyword>
<dbReference type="STRING" id="639283.Snov_0470"/>
<dbReference type="InterPro" id="IPR006311">
    <property type="entry name" value="TAT_signal"/>
</dbReference>
<accession>D7A385</accession>
<dbReference type="HOGENOM" id="CLU_001859_1_3_5"/>
<evidence type="ECO:0000256" key="11">
    <source>
        <dbReference type="PROSITE-ProRule" id="PRU10055"/>
    </source>
</evidence>
<evidence type="ECO:0000256" key="5">
    <source>
        <dbReference type="ARBA" id="ARBA00023001"/>
    </source>
</evidence>
<keyword evidence="5" id="KW-0136">Cellulose degradation</keyword>
<dbReference type="InterPro" id="IPR001360">
    <property type="entry name" value="Glyco_hydro_1"/>
</dbReference>
<dbReference type="PRINTS" id="PR00131">
    <property type="entry name" value="GLHYDRLASE1"/>
</dbReference>
<evidence type="ECO:0000256" key="4">
    <source>
        <dbReference type="ARBA" id="ARBA00022801"/>
    </source>
</evidence>
<feature type="active site" description="Nucleophile" evidence="9 11">
    <location>
        <position position="397"/>
    </location>
</feature>
<keyword evidence="14" id="KW-0732">Signal</keyword>
<feature type="binding site" evidence="10">
    <location>
        <position position="212"/>
    </location>
    <ligand>
        <name>substrate</name>
    </ligand>
</feature>
<dbReference type="Proteomes" id="UP000006633">
    <property type="component" value="Chromosome"/>
</dbReference>
<dbReference type="InterPro" id="IPR033132">
    <property type="entry name" value="GH_1_N_CS"/>
</dbReference>
<organism evidence="15 16">
    <name type="scientific">Ancylobacter novellus (strain ATCC 8093 / DSM 506 / JCM 20403 / CCM 1077 / IAM 12100 / NBRC 12443 / NCIMB 10456)</name>
    <name type="common">Starkeya novella</name>
    <dbReference type="NCBI Taxonomy" id="639283"/>
    <lineage>
        <taxon>Bacteria</taxon>
        <taxon>Pseudomonadati</taxon>
        <taxon>Pseudomonadota</taxon>
        <taxon>Alphaproteobacteria</taxon>
        <taxon>Hyphomicrobiales</taxon>
        <taxon>Xanthobacteraceae</taxon>
        <taxon>Ancylobacter</taxon>
    </lineage>
</organism>
<keyword evidence="8" id="KW-0624">Polysaccharide degradation</keyword>
<comment type="similarity">
    <text evidence="2 12">Belongs to the glycosyl hydrolase 1 family.</text>
</comment>
<dbReference type="GO" id="GO:0008422">
    <property type="term" value="F:beta-glucosidase activity"/>
    <property type="evidence" value="ECO:0007669"/>
    <property type="project" value="UniProtKB-EC"/>
</dbReference>
<dbReference type="GO" id="GO:0005829">
    <property type="term" value="C:cytosol"/>
    <property type="evidence" value="ECO:0007669"/>
    <property type="project" value="TreeGrafter"/>
</dbReference>
<dbReference type="InterPro" id="IPR017736">
    <property type="entry name" value="Glyco_hydro_1_beta-glucosidase"/>
</dbReference>
<dbReference type="EC" id="3.2.1.21" evidence="3 12"/>
<dbReference type="Pfam" id="PF00232">
    <property type="entry name" value="Glyco_hydro_1"/>
    <property type="match status" value="1"/>
</dbReference>
<dbReference type="PROSITE" id="PS00653">
    <property type="entry name" value="GLYCOSYL_HYDROL_F1_2"/>
    <property type="match status" value="1"/>
</dbReference>
<comment type="catalytic activity">
    <reaction evidence="1 12">
        <text>Hydrolysis of terminal, non-reducing beta-D-glucosyl residues with release of beta-D-glucose.</text>
        <dbReference type="EC" id="3.2.1.21"/>
    </reaction>
</comment>
<reference evidence="15 16" key="1">
    <citation type="journal article" date="2012" name="Stand. Genomic Sci.">
        <title>Complete genome sequence of the facultatively chemolithoautotrophic and methylotrophic alpha Proteobacterium Starkeya novella type strain (ATCC 8093(T)).</title>
        <authorList>
            <person name="Kappler U."/>
            <person name="Davenport K."/>
            <person name="Beatson S."/>
            <person name="Lucas S."/>
            <person name="Lapidus A."/>
            <person name="Copeland A."/>
            <person name="Berry K.W."/>
            <person name="Glavina Del Rio T."/>
            <person name="Hammon N."/>
            <person name="Dalin E."/>
            <person name="Tice H."/>
            <person name="Pitluck S."/>
            <person name="Richardson P."/>
            <person name="Bruce D."/>
            <person name="Goodwin L.A."/>
            <person name="Han C."/>
            <person name="Tapia R."/>
            <person name="Detter J.C."/>
            <person name="Chang Y.J."/>
            <person name="Jeffries C.D."/>
            <person name="Land M."/>
            <person name="Hauser L."/>
            <person name="Kyrpides N.C."/>
            <person name="Goker M."/>
            <person name="Ivanova N."/>
            <person name="Klenk H.P."/>
            <person name="Woyke T."/>
        </authorList>
    </citation>
    <scope>NUCLEOTIDE SEQUENCE [LARGE SCALE GENOMIC DNA]</scope>
    <source>
        <strain evidence="16">ATCC 8093 / DSM 506 / JCM 20403 / CCM 1077 / IAM 12100 / NBRC 12443 / NCIMB 10456</strain>
    </source>
</reference>
<evidence type="ECO:0000313" key="15">
    <source>
        <dbReference type="EMBL" id="ADH87803.1"/>
    </source>
</evidence>
<feature type="signal peptide" evidence="14">
    <location>
        <begin position="1"/>
        <end position="26"/>
    </location>
</feature>
<evidence type="ECO:0000256" key="9">
    <source>
        <dbReference type="PIRSR" id="PIRSR617736-1"/>
    </source>
</evidence>
<feature type="binding site" evidence="10">
    <location>
        <position position="444"/>
    </location>
    <ligand>
        <name>substrate</name>
    </ligand>
</feature>
<feature type="region of interest" description="Disordered" evidence="13">
    <location>
        <begin position="26"/>
        <end position="56"/>
    </location>
</feature>
<dbReference type="SUPFAM" id="SSF51445">
    <property type="entry name" value="(Trans)glycosidases"/>
    <property type="match status" value="1"/>
</dbReference>
<sequence length="493" mass="53922">MLRRRDFLASAVAATALPALPLGARAQQGQPPVAMPPAPAQVQPLSPAGQPQLPPGFVWGASTSSYQIEGAVKEGGRKPSIWDTFSHTPGRIADGTNGDIACDHYNRYPGDVELMAKGGFQAYRFSIAWPRVIPDGTGQVNAAGLDFYDRLVDKLMERGILPMACLYHWDLPQALQDRGGWHNRDMAGWFADYARAAVGRLGDRVKPWAMLNEPSVHAIFGHGFGNHAPGLTGWPSYVMAQHHQNLAQGTGITAVRALRSNLKLGTVFSLQPIYPASQDPADLAAAQRFDACWNTINLDPLFKGSYPAPFENVFAQLVKPGDMEAIRVPVDFLGMNYYGPSWIKHDPAAFLAQAGYGAVPEGTPRTLLGWPISAQGLVEVLTRLRDQYGNPPVFITENGACYEDPAPANGVVQDPERVEYIRAHLVACSEAIRQGCALNGYFAWSLLDNFEWAEGERRRFGLINVDFATQQRTPKASYLYLSQVMRAHAAARP</sequence>
<keyword evidence="16" id="KW-1185">Reference proteome</keyword>
<dbReference type="PROSITE" id="PS51318">
    <property type="entry name" value="TAT"/>
    <property type="match status" value="1"/>
</dbReference>
<dbReference type="InterPro" id="IPR018120">
    <property type="entry name" value="Glyco_hydro_1_AS"/>
</dbReference>
<feature type="active site" description="Proton donor" evidence="9">
    <location>
        <position position="213"/>
    </location>
</feature>
<dbReference type="GO" id="GO:0030245">
    <property type="term" value="P:cellulose catabolic process"/>
    <property type="evidence" value="ECO:0007669"/>
    <property type="project" value="UniProtKB-KW"/>
</dbReference>
<dbReference type="EMBL" id="CP002026">
    <property type="protein sequence ID" value="ADH87803.1"/>
    <property type="molecule type" value="Genomic_DNA"/>
</dbReference>
<keyword evidence="6" id="KW-0119">Carbohydrate metabolism</keyword>
<keyword evidence="4 12" id="KW-0378">Hydrolase</keyword>
<gene>
    <name evidence="15" type="ordered locus">Snov_0470</name>
</gene>
<name>D7A385_ANCN5</name>
<feature type="binding site" evidence="10">
    <location>
        <position position="67"/>
    </location>
    <ligand>
        <name>substrate</name>
    </ligand>
</feature>
<evidence type="ECO:0000256" key="14">
    <source>
        <dbReference type="SAM" id="SignalP"/>
    </source>
</evidence>
<dbReference type="PANTHER" id="PTHR10353">
    <property type="entry name" value="GLYCOSYL HYDROLASE"/>
    <property type="match status" value="1"/>
</dbReference>
<evidence type="ECO:0000256" key="6">
    <source>
        <dbReference type="ARBA" id="ARBA00023277"/>
    </source>
</evidence>
<evidence type="ECO:0000256" key="3">
    <source>
        <dbReference type="ARBA" id="ARBA00012744"/>
    </source>
</evidence>
<dbReference type="RefSeq" id="WP_013165308.1">
    <property type="nucleotide sequence ID" value="NC_014217.1"/>
</dbReference>
<evidence type="ECO:0000256" key="1">
    <source>
        <dbReference type="ARBA" id="ARBA00000448"/>
    </source>
</evidence>
<dbReference type="PANTHER" id="PTHR10353:SF36">
    <property type="entry name" value="LP05116P"/>
    <property type="match status" value="1"/>
</dbReference>
<evidence type="ECO:0000256" key="8">
    <source>
        <dbReference type="ARBA" id="ARBA00023326"/>
    </source>
</evidence>
<proteinExistence type="inferred from homology"/>
<feature type="binding site" evidence="10">
    <location>
        <begin position="451"/>
        <end position="452"/>
    </location>
    <ligand>
        <name>substrate</name>
    </ligand>
</feature>
<dbReference type="AlphaFoldDB" id="D7A385"/>
<dbReference type="OrthoDB" id="9765195at2"/>
<dbReference type="CAZy" id="GH1">
    <property type="family name" value="Glycoside Hydrolase Family 1"/>
</dbReference>
<evidence type="ECO:0000256" key="7">
    <source>
        <dbReference type="ARBA" id="ARBA00023295"/>
    </source>
</evidence>
<dbReference type="FunFam" id="3.20.20.80:FF:000004">
    <property type="entry name" value="Beta-glucosidase 6-phospho-beta-glucosidase"/>
    <property type="match status" value="1"/>
</dbReference>
<evidence type="ECO:0000256" key="10">
    <source>
        <dbReference type="PIRSR" id="PIRSR617736-2"/>
    </source>
</evidence>
<feature type="binding site" evidence="10">
    <location>
        <position position="338"/>
    </location>
    <ligand>
        <name>substrate</name>
    </ligand>
</feature>
<feature type="binding site" evidence="10">
    <location>
        <position position="168"/>
    </location>
    <ligand>
        <name>substrate</name>
    </ligand>
</feature>
<dbReference type="KEGG" id="sno:Snov_0470"/>
<evidence type="ECO:0000313" key="16">
    <source>
        <dbReference type="Proteomes" id="UP000006633"/>
    </source>
</evidence>
<evidence type="ECO:0000256" key="13">
    <source>
        <dbReference type="SAM" id="MobiDB-lite"/>
    </source>
</evidence>
<dbReference type="InterPro" id="IPR017853">
    <property type="entry name" value="GH"/>
</dbReference>
<dbReference type="NCBIfam" id="TIGR03356">
    <property type="entry name" value="BGL"/>
    <property type="match status" value="1"/>
</dbReference>